<evidence type="ECO:0000256" key="2">
    <source>
        <dbReference type="ARBA" id="ARBA00022692"/>
    </source>
</evidence>
<organism evidence="9 10">
    <name type="scientific">Dokdonia ponticola</name>
    <dbReference type="NCBI Taxonomy" id="2041041"/>
    <lineage>
        <taxon>Bacteria</taxon>
        <taxon>Pseudomonadati</taxon>
        <taxon>Bacteroidota</taxon>
        <taxon>Flavobacteriia</taxon>
        <taxon>Flavobacteriales</taxon>
        <taxon>Flavobacteriaceae</taxon>
        <taxon>Dokdonia</taxon>
    </lineage>
</organism>
<feature type="transmembrane region" description="Helical" evidence="7">
    <location>
        <begin position="91"/>
        <end position="107"/>
    </location>
</feature>
<keyword evidence="10" id="KW-1185">Reference proteome</keyword>
<keyword evidence="4 7" id="KW-0472">Membrane</keyword>
<proteinExistence type="predicted"/>
<dbReference type="Proteomes" id="UP001596043">
    <property type="component" value="Unassembled WGS sequence"/>
</dbReference>
<evidence type="ECO:0000313" key="10">
    <source>
        <dbReference type="Proteomes" id="UP001596043"/>
    </source>
</evidence>
<dbReference type="RefSeq" id="WP_379980285.1">
    <property type="nucleotide sequence ID" value="NZ_JBHSFV010000009.1"/>
</dbReference>
<keyword evidence="2 7" id="KW-0812">Transmembrane</keyword>
<evidence type="ECO:0000256" key="5">
    <source>
        <dbReference type="ARBA" id="ARBA00023157"/>
    </source>
</evidence>
<feature type="transmembrane region" description="Helical" evidence="7">
    <location>
        <begin position="69"/>
        <end position="86"/>
    </location>
</feature>
<comment type="subcellular location">
    <subcellularLocation>
        <location evidence="1">Endomembrane system</location>
        <topology evidence="1">Multi-pass membrane protein</topology>
    </subcellularLocation>
</comment>
<accession>A0ABV9I0D3</accession>
<evidence type="ECO:0000256" key="1">
    <source>
        <dbReference type="ARBA" id="ARBA00004127"/>
    </source>
</evidence>
<keyword evidence="6" id="KW-0456">Lyase</keyword>
<evidence type="ECO:0000256" key="4">
    <source>
        <dbReference type="ARBA" id="ARBA00023136"/>
    </source>
</evidence>
<sequence>MKVNQFLFARIDNSPLVVFRVFFGLLIMLEAWGAIATGWVRRIFVEPEFTFNFIGFDFFQTFPGTGPHMYAYFIVMGVFGAMVMLGYRYRLAIIAYAIMWSVVYLMQKSAYNNHYYLLMLLLWIMTLFPAHTSFSLDTKRNPSLRDESMPRWVPLFIIAQLWIVYTYASIAKLYPDWLDGTAPQLLMSGRKNIWGIGDFLQLPWVPWVVAYVGIIFDGLIIPALLWKKTRKWAFIISIFFHLFNSVVFQIGIFPYMSLAFTLFFYPAEYIHRVFFKELEQKKIRSILLNISQKSKLLFYPSKAIGFLLLRGKTLKPFYLAKQEVRVPKFRNLGLVVIGVYIVSQILLPSRHWLIEDNVLWSEEGHRLSWRMMLRTKSGSSHFTILDKATNKKTSVNLNDYLSKKQLRNIGTKPDFIWQFAQYLKREYAAKGQDISVFVNARVRINGRKSQKLIDSKVDLAAVSWDPWNHATWILDSGDYLDKE</sequence>
<evidence type="ECO:0000256" key="6">
    <source>
        <dbReference type="ARBA" id="ARBA00023239"/>
    </source>
</evidence>
<feature type="transmembrane region" description="Helical" evidence="7">
    <location>
        <begin position="113"/>
        <end position="131"/>
    </location>
</feature>
<dbReference type="EMBL" id="JBHSFV010000009">
    <property type="protein sequence ID" value="MFC4635253.1"/>
    <property type="molecule type" value="Genomic_DNA"/>
</dbReference>
<evidence type="ECO:0000313" key="9">
    <source>
        <dbReference type="EMBL" id="MFC4635253.1"/>
    </source>
</evidence>
<dbReference type="SMART" id="SM00752">
    <property type="entry name" value="HTTM"/>
    <property type="match status" value="1"/>
</dbReference>
<feature type="domain" description="HTTM-like" evidence="8">
    <location>
        <begin position="8"/>
        <end position="269"/>
    </location>
</feature>
<feature type="transmembrane region" description="Helical" evidence="7">
    <location>
        <begin position="204"/>
        <end position="225"/>
    </location>
</feature>
<feature type="transmembrane region" description="Helical" evidence="7">
    <location>
        <begin position="232"/>
        <end position="252"/>
    </location>
</feature>
<evidence type="ECO:0000256" key="7">
    <source>
        <dbReference type="SAM" id="Phobius"/>
    </source>
</evidence>
<dbReference type="InterPro" id="IPR053935">
    <property type="entry name" value="VKGC_lumenal_dom"/>
</dbReference>
<evidence type="ECO:0000259" key="8">
    <source>
        <dbReference type="SMART" id="SM00752"/>
    </source>
</evidence>
<keyword evidence="5" id="KW-1015">Disulfide bond</keyword>
<dbReference type="InterPro" id="IPR007782">
    <property type="entry name" value="VKG_COase"/>
</dbReference>
<feature type="transmembrane region" description="Helical" evidence="7">
    <location>
        <begin position="152"/>
        <end position="170"/>
    </location>
</feature>
<protein>
    <submittedName>
        <fullName evidence="9">HTTM domain-containing protein</fullName>
    </submittedName>
</protein>
<comment type="caution">
    <text evidence="9">The sequence shown here is derived from an EMBL/GenBank/DDBJ whole genome shotgun (WGS) entry which is preliminary data.</text>
</comment>
<dbReference type="InterPro" id="IPR053934">
    <property type="entry name" value="HTTM_dom"/>
</dbReference>
<reference evidence="10" key="1">
    <citation type="journal article" date="2019" name="Int. J. Syst. Evol. Microbiol.">
        <title>The Global Catalogue of Microorganisms (GCM) 10K type strain sequencing project: providing services to taxonomists for standard genome sequencing and annotation.</title>
        <authorList>
            <consortium name="The Broad Institute Genomics Platform"/>
            <consortium name="The Broad Institute Genome Sequencing Center for Infectious Disease"/>
            <person name="Wu L."/>
            <person name="Ma J."/>
        </authorList>
    </citation>
    <scope>NUCLEOTIDE SEQUENCE [LARGE SCALE GENOMIC DNA]</scope>
    <source>
        <strain evidence="10">YJ-61-S</strain>
    </source>
</reference>
<name>A0ABV9I0D3_9FLAO</name>
<feature type="transmembrane region" description="Helical" evidence="7">
    <location>
        <begin position="21"/>
        <end position="40"/>
    </location>
</feature>
<dbReference type="InterPro" id="IPR011020">
    <property type="entry name" value="HTTM-like"/>
</dbReference>
<gene>
    <name evidence="9" type="ORF">ACFO3O_15175</name>
</gene>
<dbReference type="PANTHER" id="PTHR12639:SF7">
    <property type="entry name" value="HTTM DOMAIN-CONTAINING PROTEIN"/>
    <property type="match status" value="1"/>
</dbReference>
<keyword evidence="3 7" id="KW-1133">Transmembrane helix</keyword>
<dbReference type="Pfam" id="PF05090">
    <property type="entry name" value="HTTM"/>
    <property type="match status" value="1"/>
</dbReference>
<dbReference type="Pfam" id="PF22777">
    <property type="entry name" value="VKGC_lumenal_dom"/>
    <property type="match status" value="1"/>
</dbReference>
<dbReference type="PANTHER" id="PTHR12639">
    <property type="entry name" value="VITAMIN K-DEPENDENT GAMMA-CARBOXYLASE"/>
    <property type="match status" value="1"/>
</dbReference>
<evidence type="ECO:0000256" key="3">
    <source>
        <dbReference type="ARBA" id="ARBA00022989"/>
    </source>
</evidence>